<evidence type="ECO:0000256" key="3">
    <source>
        <dbReference type="ARBA" id="ARBA00023163"/>
    </source>
</evidence>
<reference evidence="6 7" key="1">
    <citation type="journal article" date="2016" name="Int. J. Syst. Evol. Microbiol.">
        <title>Arsenicitalea aurantiaca gen. nov., sp. nov., a new member of the family Hyphomicrobiaceae, isolated from high-arsenic sediment.</title>
        <authorList>
            <person name="Mu Y."/>
            <person name="Zhou L."/>
            <person name="Zeng X.C."/>
            <person name="Liu L."/>
            <person name="Pan Y."/>
            <person name="Chen X."/>
            <person name="Wang J."/>
            <person name="Li S."/>
            <person name="Li W.J."/>
            <person name="Wang Y."/>
        </authorList>
    </citation>
    <scope>NUCLEOTIDE SEQUENCE [LARGE SCALE GENOMIC DNA]</scope>
    <source>
        <strain evidence="6 7">42-50</strain>
    </source>
</reference>
<evidence type="ECO:0000256" key="4">
    <source>
        <dbReference type="SAM" id="MobiDB-lite"/>
    </source>
</evidence>
<dbReference type="Pfam" id="PF07729">
    <property type="entry name" value="FCD"/>
    <property type="match status" value="1"/>
</dbReference>
<dbReference type="Gene3D" id="1.10.10.10">
    <property type="entry name" value="Winged helix-like DNA-binding domain superfamily/Winged helix DNA-binding domain"/>
    <property type="match status" value="1"/>
</dbReference>
<dbReference type="AlphaFoldDB" id="A0A433XB19"/>
<dbReference type="InterPro" id="IPR011711">
    <property type="entry name" value="GntR_C"/>
</dbReference>
<keyword evidence="7" id="KW-1185">Reference proteome</keyword>
<evidence type="ECO:0000313" key="7">
    <source>
        <dbReference type="Proteomes" id="UP000281547"/>
    </source>
</evidence>
<dbReference type="Proteomes" id="UP000281547">
    <property type="component" value="Unassembled WGS sequence"/>
</dbReference>
<dbReference type="EMBL" id="RZNJ01000003">
    <property type="protein sequence ID" value="RUT31276.1"/>
    <property type="molecule type" value="Genomic_DNA"/>
</dbReference>
<dbReference type="SMART" id="SM00895">
    <property type="entry name" value="FCD"/>
    <property type="match status" value="1"/>
</dbReference>
<evidence type="ECO:0000259" key="5">
    <source>
        <dbReference type="PROSITE" id="PS50949"/>
    </source>
</evidence>
<dbReference type="SMART" id="SM00345">
    <property type="entry name" value="HTH_GNTR"/>
    <property type="match status" value="1"/>
</dbReference>
<evidence type="ECO:0000256" key="1">
    <source>
        <dbReference type="ARBA" id="ARBA00023015"/>
    </source>
</evidence>
<proteinExistence type="predicted"/>
<protein>
    <submittedName>
        <fullName evidence="6">FadR family transcriptional regulator</fullName>
    </submittedName>
</protein>
<feature type="domain" description="HTH gntR-type" evidence="5">
    <location>
        <begin position="42"/>
        <end position="110"/>
    </location>
</feature>
<dbReference type="Gene3D" id="1.20.120.530">
    <property type="entry name" value="GntR ligand-binding domain-like"/>
    <property type="match status" value="1"/>
</dbReference>
<accession>A0A433XB19</accession>
<evidence type="ECO:0000256" key="2">
    <source>
        <dbReference type="ARBA" id="ARBA00023125"/>
    </source>
</evidence>
<keyword evidence="3" id="KW-0804">Transcription</keyword>
<dbReference type="PROSITE" id="PS50949">
    <property type="entry name" value="HTH_GNTR"/>
    <property type="match status" value="1"/>
</dbReference>
<feature type="region of interest" description="Disordered" evidence="4">
    <location>
        <begin position="1"/>
        <end position="42"/>
    </location>
</feature>
<dbReference type="GO" id="GO:0003677">
    <property type="term" value="F:DNA binding"/>
    <property type="evidence" value="ECO:0007669"/>
    <property type="project" value="UniProtKB-KW"/>
</dbReference>
<keyword evidence="1" id="KW-0805">Transcription regulation</keyword>
<dbReference type="Pfam" id="PF00392">
    <property type="entry name" value="GntR"/>
    <property type="match status" value="1"/>
</dbReference>
<dbReference type="InterPro" id="IPR036390">
    <property type="entry name" value="WH_DNA-bd_sf"/>
</dbReference>
<sequence>MALSPSTRPARTRGDWSDNGAPDAMIEFAPPNPPLKGSGGGRTLSDTVYQQIYERISANEWPRGTRLPTEIEMADQFGVSRTVIREALLRLRIDGLIASRQGSGTHVIGAPSQRVVDFAEPGSVADLQRCYEFRVGVEGEAAYLAASRHTRPRIGEIEQTLVAMRACIDENRLGADEDISFHLAVARATENDYYQRTIESVTRAIRVGMSIAATLSHRPTPQRLGIAISEHEGILEAIRNSDPEAARARMRAHIEGARKRVFVGQ</sequence>
<organism evidence="6 7">
    <name type="scientific">Arsenicitalea aurantiaca</name>
    <dbReference type="NCBI Taxonomy" id="1783274"/>
    <lineage>
        <taxon>Bacteria</taxon>
        <taxon>Pseudomonadati</taxon>
        <taxon>Pseudomonadota</taxon>
        <taxon>Alphaproteobacteria</taxon>
        <taxon>Hyphomicrobiales</taxon>
        <taxon>Devosiaceae</taxon>
        <taxon>Arsenicitalea</taxon>
    </lineage>
</organism>
<comment type="caution">
    <text evidence="6">The sequence shown here is derived from an EMBL/GenBank/DDBJ whole genome shotgun (WGS) entry which is preliminary data.</text>
</comment>
<dbReference type="GO" id="GO:0003700">
    <property type="term" value="F:DNA-binding transcription factor activity"/>
    <property type="evidence" value="ECO:0007669"/>
    <property type="project" value="InterPro"/>
</dbReference>
<dbReference type="SUPFAM" id="SSF46785">
    <property type="entry name" value="Winged helix' DNA-binding domain"/>
    <property type="match status" value="1"/>
</dbReference>
<dbReference type="CDD" id="cd07377">
    <property type="entry name" value="WHTH_GntR"/>
    <property type="match status" value="1"/>
</dbReference>
<name>A0A433XB19_9HYPH</name>
<dbReference type="InterPro" id="IPR008920">
    <property type="entry name" value="TF_FadR/GntR_C"/>
</dbReference>
<dbReference type="PANTHER" id="PTHR43537">
    <property type="entry name" value="TRANSCRIPTIONAL REGULATOR, GNTR FAMILY"/>
    <property type="match status" value="1"/>
</dbReference>
<dbReference type="PRINTS" id="PR00035">
    <property type="entry name" value="HTHGNTR"/>
</dbReference>
<dbReference type="InterPro" id="IPR000524">
    <property type="entry name" value="Tscrpt_reg_HTH_GntR"/>
</dbReference>
<gene>
    <name evidence="6" type="ORF">EMQ25_10475</name>
</gene>
<dbReference type="SUPFAM" id="SSF48008">
    <property type="entry name" value="GntR ligand-binding domain-like"/>
    <property type="match status" value="1"/>
</dbReference>
<evidence type="ECO:0000313" key="6">
    <source>
        <dbReference type="EMBL" id="RUT31276.1"/>
    </source>
</evidence>
<dbReference type="PANTHER" id="PTHR43537:SF5">
    <property type="entry name" value="UXU OPERON TRANSCRIPTIONAL REGULATOR"/>
    <property type="match status" value="1"/>
</dbReference>
<keyword evidence="2" id="KW-0238">DNA-binding</keyword>
<dbReference type="InterPro" id="IPR036388">
    <property type="entry name" value="WH-like_DNA-bd_sf"/>
</dbReference>